<comment type="caution">
    <text evidence="1">The sequence shown here is derived from an EMBL/GenBank/DDBJ whole genome shotgun (WGS) entry which is preliminary data.</text>
</comment>
<evidence type="ECO:0000313" key="1">
    <source>
        <dbReference type="EMBL" id="KAF2627404.1"/>
    </source>
</evidence>
<organism evidence="1 2">
    <name type="scientific">Macroventuria anomochaeta</name>
    <dbReference type="NCBI Taxonomy" id="301207"/>
    <lineage>
        <taxon>Eukaryota</taxon>
        <taxon>Fungi</taxon>
        <taxon>Dikarya</taxon>
        <taxon>Ascomycota</taxon>
        <taxon>Pezizomycotina</taxon>
        <taxon>Dothideomycetes</taxon>
        <taxon>Pleosporomycetidae</taxon>
        <taxon>Pleosporales</taxon>
        <taxon>Pleosporineae</taxon>
        <taxon>Didymellaceae</taxon>
        <taxon>Macroventuria</taxon>
    </lineage>
</organism>
<name>A0ACB6S1Z0_9PLEO</name>
<sequence>MVSNNHNLHCLEMQSRPGIDDWAPLRQVKLLAGSGLAGAPTSSGPKPPQEEEQDAFPRSLSAWTRRRSLWQFLQPRLGPFVCLLEVTVVSAEYRKHVTDVQLFSIAASRDDPPSKCLIALVSICRDGEVKRLAIGREDGYSVMHEDEAAFTTSKADGSGSEPPTDVKAPYRRDESPDGPRRASNGSATRRKFLVNRTRHTRA</sequence>
<proteinExistence type="predicted"/>
<protein>
    <submittedName>
        <fullName evidence="1">Uncharacterized protein</fullName>
    </submittedName>
</protein>
<gene>
    <name evidence="1" type="ORF">BU25DRAFT_458735</name>
</gene>
<reference evidence="1" key="1">
    <citation type="journal article" date="2020" name="Stud. Mycol.">
        <title>101 Dothideomycetes genomes: a test case for predicting lifestyles and emergence of pathogens.</title>
        <authorList>
            <person name="Haridas S."/>
            <person name="Albert R."/>
            <person name="Binder M."/>
            <person name="Bloem J."/>
            <person name="Labutti K."/>
            <person name="Salamov A."/>
            <person name="Andreopoulos B."/>
            <person name="Baker S."/>
            <person name="Barry K."/>
            <person name="Bills G."/>
            <person name="Bluhm B."/>
            <person name="Cannon C."/>
            <person name="Castanera R."/>
            <person name="Culley D."/>
            <person name="Daum C."/>
            <person name="Ezra D."/>
            <person name="Gonzalez J."/>
            <person name="Henrissat B."/>
            <person name="Kuo A."/>
            <person name="Liang C."/>
            <person name="Lipzen A."/>
            <person name="Lutzoni F."/>
            <person name="Magnuson J."/>
            <person name="Mondo S."/>
            <person name="Nolan M."/>
            <person name="Ohm R."/>
            <person name="Pangilinan J."/>
            <person name="Park H.-J."/>
            <person name="Ramirez L."/>
            <person name="Alfaro M."/>
            <person name="Sun H."/>
            <person name="Tritt A."/>
            <person name="Yoshinaga Y."/>
            <person name="Zwiers L.-H."/>
            <person name="Turgeon B."/>
            <person name="Goodwin S."/>
            <person name="Spatafora J."/>
            <person name="Crous P."/>
            <person name="Grigoriev I."/>
        </authorList>
    </citation>
    <scope>NUCLEOTIDE SEQUENCE</scope>
    <source>
        <strain evidence="1">CBS 525.71</strain>
    </source>
</reference>
<dbReference type="EMBL" id="MU006717">
    <property type="protein sequence ID" value="KAF2627404.1"/>
    <property type="molecule type" value="Genomic_DNA"/>
</dbReference>
<accession>A0ACB6S1Z0</accession>
<dbReference type="Proteomes" id="UP000799754">
    <property type="component" value="Unassembled WGS sequence"/>
</dbReference>
<evidence type="ECO:0000313" key="2">
    <source>
        <dbReference type="Proteomes" id="UP000799754"/>
    </source>
</evidence>
<keyword evidence="2" id="KW-1185">Reference proteome</keyword>